<dbReference type="PANTHER" id="PTHR30105">
    <property type="entry name" value="UNCHARACTERIZED YIBQ-RELATED"/>
    <property type="match status" value="1"/>
</dbReference>
<dbReference type="PANTHER" id="PTHR30105:SF2">
    <property type="entry name" value="DIVERGENT POLYSACCHARIDE DEACETYLASE SUPERFAMILY"/>
    <property type="match status" value="1"/>
</dbReference>
<feature type="signal peptide" evidence="1">
    <location>
        <begin position="1"/>
        <end position="25"/>
    </location>
</feature>
<dbReference type="CDD" id="cd10936">
    <property type="entry name" value="CE4_DAC2"/>
    <property type="match status" value="1"/>
</dbReference>
<evidence type="ECO:0008006" key="4">
    <source>
        <dbReference type="Google" id="ProtNLM"/>
    </source>
</evidence>
<sequence>MMKCEMFKKCNIALLVFSLATLLISVDYKKNNDAMAFAGNKSAIIAVVIDDFGNSSQGTEDMLNLNIPITAAVMPFLPTSVKDAQSAHDKGHGVILHLPMEPEKGKVSWLGPRGITTNLKDEEIELRVGDAIKELKYAEGINNHTGSKAMKDERVVKAVMRVAKSYDLIFLDSKTTAGSQGKKVCQELQVPYFERDIFLDNNNNVKVIENQLDKASELALKKGYAIVIGHVGPAGGHNTVTALKNKIRSMEEKGITFAKLKDIPVKSFE</sequence>
<dbReference type="Proteomes" id="UP000184080">
    <property type="component" value="Unassembled WGS sequence"/>
</dbReference>
<dbReference type="Pfam" id="PF04748">
    <property type="entry name" value="Polysacc_deac_2"/>
    <property type="match status" value="1"/>
</dbReference>
<dbReference type="OrthoDB" id="9784811at2"/>
<feature type="chain" id="PRO_5039647099" description="Divergent polysaccharide deacetylase" evidence="1">
    <location>
        <begin position="26"/>
        <end position="269"/>
    </location>
</feature>
<dbReference type="EMBL" id="FQZO01000006">
    <property type="protein sequence ID" value="SHJ65680.1"/>
    <property type="molecule type" value="Genomic_DNA"/>
</dbReference>
<name>A0A1M6L3C3_9CLOT</name>
<protein>
    <recommendedName>
        <fullName evidence="4">Divergent polysaccharide deacetylase</fullName>
    </recommendedName>
</protein>
<dbReference type="STRING" id="1121298.SAMN05444401_3592"/>
<dbReference type="GO" id="GO:0005975">
    <property type="term" value="P:carbohydrate metabolic process"/>
    <property type="evidence" value="ECO:0007669"/>
    <property type="project" value="InterPro"/>
</dbReference>
<dbReference type="AlphaFoldDB" id="A0A1M6L3C3"/>
<keyword evidence="1" id="KW-0732">Signal</keyword>
<dbReference type="InterPro" id="IPR006837">
    <property type="entry name" value="Divergent_DAC"/>
</dbReference>
<organism evidence="2 3">
    <name type="scientific">Clostridium amylolyticum</name>
    <dbReference type="NCBI Taxonomy" id="1121298"/>
    <lineage>
        <taxon>Bacteria</taxon>
        <taxon>Bacillati</taxon>
        <taxon>Bacillota</taxon>
        <taxon>Clostridia</taxon>
        <taxon>Eubacteriales</taxon>
        <taxon>Clostridiaceae</taxon>
        <taxon>Clostridium</taxon>
    </lineage>
</organism>
<gene>
    <name evidence="2" type="ORF">SAMN05444401_3592</name>
</gene>
<reference evidence="2 3" key="1">
    <citation type="submission" date="2016-11" db="EMBL/GenBank/DDBJ databases">
        <authorList>
            <person name="Jaros S."/>
            <person name="Januszkiewicz K."/>
            <person name="Wedrychowicz H."/>
        </authorList>
    </citation>
    <scope>NUCLEOTIDE SEQUENCE [LARGE SCALE GENOMIC DNA]</scope>
    <source>
        <strain evidence="2 3">DSM 21864</strain>
    </source>
</reference>
<evidence type="ECO:0000313" key="3">
    <source>
        <dbReference type="Proteomes" id="UP000184080"/>
    </source>
</evidence>
<proteinExistence type="predicted"/>
<evidence type="ECO:0000313" key="2">
    <source>
        <dbReference type="EMBL" id="SHJ65680.1"/>
    </source>
</evidence>
<evidence type="ECO:0000256" key="1">
    <source>
        <dbReference type="SAM" id="SignalP"/>
    </source>
</evidence>
<dbReference type="InterPro" id="IPR011330">
    <property type="entry name" value="Glyco_hydro/deAcase_b/a-brl"/>
</dbReference>
<dbReference type="Gene3D" id="3.20.20.370">
    <property type="entry name" value="Glycoside hydrolase/deacetylase"/>
    <property type="match status" value="1"/>
</dbReference>
<keyword evidence="3" id="KW-1185">Reference proteome</keyword>
<accession>A0A1M6L3C3</accession>
<dbReference type="SUPFAM" id="SSF88713">
    <property type="entry name" value="Glycoside hydrolase/deacetylase"/>
    <property type="match status" value="1"/>
</dbReference>
<dbReference type="RefSeq" id="WP_083599964.1">
    <property type="nucleotide sequence ID" value="NZ_FQZO01000006.1"/>
</dbReference>